<gene>
    <name evidence="1" type="ORF">J1N35_044202</name>
</gene>
<dbReference type="AlphaFoldDB" id="A0A9D3U919"/>
<name>A0A9D3U919_9ROSI</name>
<feature type="non-terminal residue" evidence="1">
    <location>
        <position position="1"/>
    </location>
</feature>
<evidence type="ECO:0000313" key="2">
    <source>
        <dbReference type="Proteomes" id="UP000828251"/>
    </source>
</evidence>
<evidence type="ECO:0000313" key="1">
    <source>
        <dbReference type="EMBL" id="KAH1032028.1"/>
    </source>
</evidence>
<accession>A0A9D3U919</accession>
<keyword evidence="2" id="KW-1185">Reference proteome</keyword>
<reference evidence="1 2" key="1">
    <citation type="journal article" date="2021" name="Plant Biotechnol. J.">
        <title>Multi-omics assisted identification of the key and species-specific regulatory components of drought-tolerant mechanisms in Gossypium stocksii.</title>
        <authorList>
            <person name="Yu D."/>
            <person name="Ke L."/>
            <person name="Zhang D."/>
            <person name="Wu Y."/>
            <person name="Sun Y."/>
            <person name="Mei J."/>
            <person name="Sun J."/>
            <person name="Sun Y."/>
        </authorList>
    </citation>
    <scope>NUCLEOTIDE SEQUENCE [LARGE SCALE GENOMIC DNA]</scope>
    <source>
        <strain evidence="2">cv. E1</strain>
        <tissue evidence="1">Leaf</tissue>
    </source>
</reference>
<comment type="caution">
    <text evidence="1">The sequence shown here is derived from an EMBL/GenBank/DDBJ whole genome shotgun (WGS) entry which is preliminary data.</text>
</comment>
<organism evidence="1 2">
    <name type="scientific">Gossypium stocksii</name>
    <dbReference type="NCBI Taxonomy" id="47602"/>
    <lineage>
        <taxon>Eukaryota</taxon>
        <taxon>Viridiplantae</taxon>
        <taxon>Streptophyta</taxon>
        <taxon>Embryophyta</taxon>
        <taxon>Tracheophyta</taxon>
        <taxon>Spermatophyta</taxon>
        <taxon>Magnoliopsida</taxon>
        <taxon>eudicotyledons</taxon>
        <taxon>Gunneridae</taxon>
        <taxon>Pentapetalae</taxon>
        <taxon>rosids</taxon>
        <taxon>malvids</taxon>
        <taxon>Malvales</taxon>
        <taxon>Malvaceae</taxon>
        <taxon>Malvoideae</taxon>
        <taxon>Gossypium</taxon>
    </lineage>
</organism>
<dbReference type="EMBL" id="JAIQCV010000013">
    <property type="protein sequence ID" value="KAH1032028.1"/>
    <property type="molecule type" value="Genomic_DNA"/>
</dbReference>
<sequence>DMCMFKQTIQTNRGKAEFEGLCVRSPLIIEDFITGRSPKGYRLGDNKEVVEALRAVAENRSWPRGVYSSNNNDDLGRILTGLKKEFENYFYSYFGIKPRLWIVASS</sequence>
<dbReference type="Proteomes" id="UP000828251">
    <property type="component" value="Unassembled WGS sequence"/>
</dbReference>
<protein>
    <submittedName>
        <fullName evidence="1">Uncharacterized protein</fullName>
    </submittedName>
</protein>
<proteinExistence type="predicted"/>